<dbReference type="RefSeq" id="WP_186818392.1">
    <property type="nucleotide sequence ID" value="NZ_BJXA01000014.1"/>
</dbReference>
<proteinExistence type="predicted"/>
<feature type="region of interest" description="Disordered" evidence="1">
    <location>
        <begin position="89"/>
        <end position="117"/>
    </location>
</feature>
<evidence type="ECO:0000313" key="3">
    <source>
        <dbReference type="Proteomes" id="UP000321424"/>
    </source>
</evidence>
<dbReference type="Proteomes" id="UP000321424">
    <property type="component" value="Unassembled WGS sequence"/>
</dbReference>
<accession>A0A511MDP2</accession>
<dbReference type="EMBL" id="BJXA01000014">
    <property type="protein sequence ID" value="GEM38218.1"/>
    <property type="molecule type" value="Genomic_DNA"/>
</dbReference>
<evidence type="ECO:0000313" key="2">
    <source>
        <dbReference type="EMBL" id="GEM38218.1"/>
    </source>
</evidence>
<comment type="caution">
    <text evidence="2">The sequence shown here is derived from an EMBL/GenBank/DDBJ whole genome shotgun (WGS) entry which is preliminary data.</text>
</comment>
<name>A0A511MDP2_9NOCA</name>
<feature type="compositionally biased region" description="Gly residues" evidence="1">
    <location>
        <begin position="158"/>
        <end position="176"/>
    </location>
</feature>
<feature type="compositionally biased region" description="Gly residues" evidence="1">
    <location>
        <begin position="29"/>
        <end position="44"/>
    </location>
</feature>
<reference evidence="2 3" key="1">
    <citation type="submission" date="2019-07" db="EMBL/GenBank/DDBJ databases">
        <title>Whole genome shotgun sequence of Nocardia ninae NBRC 108245.</title>
        <authorList>
            <person name="Hosoyama A."/>
            <person name="Uohara A."/>
            <person name="Ohji S."/>
            <person name="Ichikawa N."/>
        </authorList>
    </citation>
    <scope>NUCLEOTIDE SEQUENCE [LARGE SCALE GENOMIC DNA]</scope>
    <source>
        <strain evidence="2 3">NBRC 108245</strain>
    </source>
</reference>
<feature type="region of interest" description="Disordered" evidence="1">
    <location>
        <begin position="157"/>
        <end position="176"/>
    </location>
</feature>
<sequence>MRAVLRLYSTNDTWHKPPELESIEVIDRAGGGGGNATNGGGGGAAVQPRRIRASQLPDTIAIIVGPGGEVGLDGGLTAFGDLITAPPGLGADHGGTGGRSNMRGGNGGGPNQSGESVSSGVVALLAGGGGGAGSGSTGGASGFVPAGTSYPVLWQAGQSGGGGHAGQPGGFPAGGGGAGAPGAAGLLTLIEYLFEPTPTTP</sequence>
<evidence type="ECO:0000256" key="1">
    <source>
        <dbReference type="SAM" id="MobiDB-lite"/>
    </source>
</evidence>
<gene>
    <name evidence="2" type="ORF">NN4_27370</name>
</gene>
<keyword evidence="3" id="KW-1185">Reference proteome</keyword>
<protein>
    <submittedName>
        <fullName evidence="2">Uncharacterized protein</fullName>
    </submittedName>
</protein>
<feature type="compositionally biased region" description="Gly residues" evidence="1">
    <location>
        <begin position="91"/>
        <end position="111"/>
    </location>
</feature>
<organism evidence="2 3">
    <name type="scientific">Nocardia ninae NBRC 108245</name>
    <dbReference type="NCBI Taxonomy" id="1210091"/>
    <lineage>
        <taxon>Bacteria</taxon>
        <taxon>Bacillati</taxon>
        <taxon>Actinomycetota</taxon>
        <taxon>Actinomycetes</taxon>
        <taxon>Mycobacteriales</taxon>
        <taxon>Nocardiaceae</taxon>
        <taxon>Nocardia</taxon>
    </lineage>
</organism>
<dbReference type="AlphaFoldDB" id="A0A511MDP2"/>
<feature type="region of interest" description="Disordered" evidence="1">
    <location>
        <begin position="27"/>
        <end position="46"/>
    </location>
</feature>